<comment type="caution">
    <text evidence="3">The sequence shown here is derived from an EMBL/GenBank/DDBJ whole genome shotgun (WGS) entry which is preliminary data.</text>
</comment>
<evidence type="ECO:0000256" key="2">
    <source>
        <dbReference type="SAM" id="SignalP"/>
    </source>
</evidence>
<dbReference type="Proteomes" id="UP001430796">
    <property type="component" value="Unassembled WGS sequence"/>
</dbReference>
<accession>A0ABS9HYZ5</accession>
<dbReference type="EMBL" id="JAKJPO010000018">
    <property type="protein sequence ID" value="MCF7223590.1"/>
    <property type="molecule type" value="Genomic_DNA"/>
</dbReference>
<dbReference type="SUPFAM" id="SSF103088">
    <property type="entry name" value="OmpA-like"/>
    <property type="match status" value="1"/>
</dbReference>
<gene>
    <name evidence="3" type="ORF">L3V18_17660</name>
</gene>
<feature type="compositionally biased region" description="Acidic residues" evidence="1">
    <location>
        <begin position="28"/>
        <end position="55"/>
    </location>
</feature>
<sequence>MTLLAALLAAMSLTVPGCSTGDGGEAAVEAEAEGEASEAGSEEADPEQKEEEPAFDPDTLPMTDARLGEFPFFHLPEGYHTKPRNESTQAIGHFAFWNGTDYIEANGRIYQGNIQAVDGKVFSGSELALALEEQITGKGGVLITDSVVPSSARAVVLTREFTAEYNKGLCWPTEPVRTYVVRDLDRHVWVHACTYGDIGGGWVIAEIPVDKPERPALSAQALASALREEGEAELGLTYRAGAEVPLDADAQVAALVQFMSETPDAVLTLRGKAGPGLSVAEREALAGARARHLYQALTAAGVAGDRLQVTASTETEAAGVTVAQASNAGTGA</sequence>
<dbReference type="Gene3D" id="3.30.1330.60">
    <property type="entry name" value="OmpA-like domain"/>
    <property type="match status" value="1"/>
</dbReference>
<reference evidence="3" key="1">
    <citation type="submission" date="2022-01" db="EMBL/GenBank/DDBJ databases">
        <title>Lysobacter chinensis sp. nov., a bacterium isolated from cow dung compost.</title>
        <authorList>
            <person name="Liu Y."/>
        </authorList>
    </citation>
    <scope>NUCLEOTIDE SEQUENCE</scope>
    <source>
        <strain evidence="3">TLK-CK17</strain>
    </source>
</reference>
<evidence type="ECO:0000313" key="4">
    <source>
        <dbReference type="Proteomes" id="UP001430796"/>
    </source>
</evidence>
<dbReference type="RefSeq" id="WP_237056705.1">
    <property type="nucleotide sequence ID" value="NZ_JAKJPO010000018.1"/>
</dbReference>
<proteinExistence type="predicted"/>
<keyword evidence="4" id="KW-1185">Reference proteome</keyword>
<protein>
    <recommendedName>
        <fullName evidence="5">OmpA family protein</fullName>
    </recommendedName>
</protein>
<evidence type="ECO:0000313" key="3">
    <source>
        <dbReference type="EMBL" id="MCF7223590.1"/>
    </source>
</evidence>
<reference evidence="3" key="2">
    <citation type="submission" date="2022-01" db="EMBL/GenBank/DDBJ databases">
        <authorList>
            <person name="Zhou L.Y."/>
        </authorList>
    </citation>
    <scope>NUCLEOTIDE SEQUENCE</scope>
    <source>
        <strain evidence="3">TLK-CK17</strain>
    </source>
</reference>
<evidence type="ECO:0008006" key="5">
    <source>
        <dbReference type="Google" id="ProtNLM"/>
    </source>
</evidence>
<name>A0ABS9HYZ5_9GAMM</name>
<feature type="region of interest" description="Disordered" evidence="1">
    <location>
        <begin position="18"/>
        <end position="59"/>
    </location>
</feature>
<feature type="signal peptide" evidence="2">
    <location>
        <begin position="1"/>
        <end position="21"/>
    </location>
</feature>
<organism evidence="3 4">
    <name type="scientific">Marilutibacter chinensis</name>
    <dbReference type="NCBI Taxonomy" id="2912247"/>
    <lineage>
        <taxon>Bacteria</taxon>
        <taxon>Pseudomonadati</taxon>
        <taxon>Pseudomonadota</taxon>
        <taxon>Gammaproteobacteria</taxon>
        <taxon>Lysobacterales</taxon>
        <taxon>Lysobacteraceae</taxon>
        <taxon>Marilutibacter</taxon>
    </lineage>
</organism>
<feature type="chain" id="PRO_5047449758" description="OmpA family protein" evidence="2">
    <location>
        <begin position="22"/>
        <end position="332"/>
    </location>
</feature>
<dbReference type="InterPro" id="IPR036737">
    <property type="entry name" value="OmpA-like_sf"/>
</dbReference>
<evidence type="ECO:0000256" key="1">
    <source>
        <dbReference type="SAM" id="MobiDB-lite"/>
    </source>
</evidence>
<keyword evidence="2" id="KW-0732">Signal</keyword>